<gene>
    <name evidence="3" type="ORF">SAMN04489712_12338</name>
</gene>
<evidence type="ECO:0000256" key="2">
    <source>
        <dbReference type="SAM" id="MobiDB-lite"/>
    </source>
</evidence>
<dbReference type="PANTHER" id="PTHR34297">
    <property type="entry name" value="HYPOTHETICAL CYTOSOLIC PROTEIN-RELATED"/>
    <property type="match status" value="1"/>
</dbReference>
<dbReference type="AlphaFoldDB" id="A0A1H6DUZ8"/>
<proteinExistence type="inferred from homology"/>
<feature type="compositionally biased region" description="Basic and acidic residues" evidence="2">
    <location>
        <begin position="1"/>
        <end position="11"/>
    </location>
</feature>
<feature type="compositionally biased region" description="Pro residues" evidence="2">
    <location>
        <begin position="17"/>
        <end position="33"/>
    </location>
</feature>
<accession>A0A1H6DUZ8</accession>
<dbReference type="RefSeq" id="WP_200827645.1">
    <property type="nucleotide sequence ID" value="NZ_FNVO01000023.1"/>
</dbReference>
<comment type="similarity">
    <text evidence="1">Belongs to the asp23 family.</text>
</comment>
<dbReference type="Proteomes" id="UP000236723">
    <property type="component" value="Unassembled WGS sequence"/>
</dbReference>
<feature type="compositionally biased region" description="Low complexity" evidence="2">
    <location>
        <begin position="44"/>
        <end position="57"/>
    </location>
</feature>
<evidence type="ECO:0000313" key="3">
    <source>
        <dbReference type="EMBL" id="SEG89187.1"/>
    </source>
</evidence>
<sequence length="211" mass="21231">MSDLDDSRAVEDGVPGSAPPPAAGPMPFFPAPPGRHATPPAGIPLSGSPSEAGAAGAMPPPLLPSQVGGRHQRHGSGAAGEPAAPLPAPPAEQVPPQAAAVVKGRITIEDEVIEKIAALAALEVDGVAAPSERAPGVRVHAQGNEVALDLAVVVEYGCVIMDVAKLVKTNVARVVSLMLGMRVTAVNVVVDDVRVPGEDVHRPGETAGRGE</sequence>
<dbReference type="EMBL" id="FNVO01000023">
    <property type="protein sequence ID" value="SEG89187.1"/>
    <property type="molecule type" value="Genomic_DNA"/>
</dbReference>
<keyword evidence="4" id="KW-1185">Reference proteome</keyword>
<dbReference type="PANTHER" id="PTHR34297:SF3">
    <property type="entry name" value="ALKALINE SHOCK PROTEIN 23"/>
    <property type="match status" value="1"/>
</dbReference>
<dbReference type="Pfam" id="PF03780">
    <property type="entry name" value="Asp23"/>
    <property type="match status" value="1"/>
</dbReference>
<evidence type="ECO:0000256" key="1">
    <source>
        <dbReference type="ARBA" id="ARBA00005721"/>
    </source>
</evidence>
<protein>
    <submittedName>
        <fullName evidence="3">Uncharacterized conserved protein YloU, alkaline shock protein (Asp23) family</fullName>
    </submittedName>
</protein>
<organism evidence="3 4">
    <name type="scientific">Thermomonospora echinospora</name>
    <dbReference type="NCBI Taxonomy" id="1992"/>
    <lineage>
        <taxon>Bacteria</taxon>
        <taxon>Bacillati</taxon>
        <taxon>Actinomycetota</taxon>
        <taxon>Actinomycetes</taxon>
        <taxon>Streptosporangiales</taxon>
        <taxon>Thermomonosporaceae</taxon>
        <taxon>Thermomonospora</taxon>
    </lineage>
</organism>
<name>A0A1H6DUZ8_9ACTN</name>
<dbReference type="InterPro" id="IPR005531">
    <property type="entry name" value="Asp23"/>
</dbReference>
<reference evidence="4" key="1">
    <citation type="submission" date="2016-10" db="EMBL/GenBank/DDBJ databases">
        <authorList>
            <person name="Varghese N."/>
            <person name="Submissions S."/>
        </authorList>
    </citation>
    <scope>NUCLEOTIDE SEQUENCE [LARGE SCALE GENOMIC DNA]</scope>
    <source>
        <strain evidence="4">DSM 43163</strain>
    </source>
</reference>
<evidence type="ECO:0000313" key="4">
    <source>
        <dbReference type="Proteomes" id="UP000236723"/>
    </source>
</evidence>
<feature type="region of interest" description="Disordered" evidence="2">
    <location>
        <begin position="1"/>
        <end position="95"/>
    </location>
</feature>
<feature type="compositionally biased region" description="Pro residues" evidence="2">
    <location>
        <begin position="84"/>
        <end position="93"/>
    </location>
</feature>